<accession>A0A173SIY7</accession>
<sequence>MAWQKTFLDKNRRWWLRKIARAQYYASATGKWYEGRFTEKSMSGNTMTFKIETTDEMSITITKVRLLDADGDVAYEGNRSIVKSSTEGALIQIDVPMVEE</sequence>
<name>A0A173SIY7_9FIRM</name>
<evidence type="ECO:0000313" key="2">
    <source>
        <dbReference type="Proteomes" id="UP000095673"/>
    </source>
</evidence>
<dbReference type="Proteomes" id="UP000095673">
    <property type="component" value="Unassembled WGS sequence"/>
</dbReference>
<dbReference type="AlphaFoldDB" id="A0A173SIY7"/>
<dbReference type="EMBL" id="CYXM01000004">
    <property type="protein sequence ID" value="CUM90311.1"/>
    <property type="molecule type" value="Genomic_DNA"/>
</dbReference>
<protein>
    <submittedName>
        <fullName evidence="1">Uncharacterized protein</fullName>
    </submittedName>
</protein>
<organism evidence="1 2">
    <name type="scientific">Agathobacter rectalis</name>
    <dbReference type="NCBI Taxonomy" id="39491"/>
    <lineage>
        <taxon>Bacteria</taxon>
        <taxon>Bacillati</taxon>
        <taxon>Bacillota</taxon>
        <taxon>Clostridia</taxon>
        <taxon>Lachnospirales</taxon>
        <taxon>Lachnospiraceae</taxon>
        <taxon>Agathobacter</taxon>
    </lineage>
</organism>
<evidence type="ECO:0000313" key="1">
    <source>
        <dbReference type="EMBL" id="CUM90311.1"/>
    </source>
</evidence>
<gene>
    <name evidence="1" type="ORF">ERS852580_01072</name>
</gene>
<reference evidence="1 2" key="1">
    <citation type="submission" date="2015-09" db="EMBL/GenBank/DDBJ databases">
        <authorList>
            <consortium name="Pathogen Informatics"/>
        </authorList>
    </citation>
    <scope>NUCLEOTIDE SEQUENCE [LARGE SCALE GENOMIC DNA]</scope>
    <source>
        <strain evidence="1 2">2789STDY5834968</strain>
    </source>
</reference>
<dbReference type="RefSeq" id="WP_055237740.1">
    <property type="nucleotide sequence ID" value="NZ_CYXM01000004.1"/>
</dbReference>
<proteinExistence type="predicted"/>